<dbReference type="EMBL" id="BSYO01000003">
    <property type="protein sequence ID" value="GMH01792.1"/>
    <property type="molecule type" value="Genomic_DNA"/>
</dbReference>
<dbReference type="InterPro" id="IPR002075">
    <property type="entry name" value="NTF2_dom"/>
</dbReference>
<feature type="compositionally biased region" description="Low complexity" evidence="3">
    <location>
        <begin position="258"/>
        <end position="283"/>
    </location>
</feature>
<dbReference type="AlphaFoldDB" id="A0AAD3RZY0"/>
<feature type="compositionally biased region" description="Gly residues" evidence="3">
    <location>
        <begin position="463"/>
        <end position="473"/>
    </location>
</feature>
<feature type="region of interest" description="Disordered" evidence="3">
    <location>
        <begin position="401"/>
        <end position="473"/>
    </location>
</feature>
<evidence type="ECO:0000313" key="6">
    <source>
        <dbReference type="EMBL" id="GMH01792.1"/>
    </source>
</evidence>
<feature type="compositionally biased region" description="Polar residues" evidence="3">
    <location>
        <begin position="401"/>
        <end position="411"/>
    </location>
</feature>
<dbReference type="Gene3D" id="3.30.70.330">
    <property type="match status" value="1"/>
</dbReference>
<reference evidence="6" key="1">
    <citation type="submission" date="2023-05" db="EMBL/GenBank/DDBJ databases">
        <title>Nepenthes gracilis genome sequencing.</title>
        <authorList>
            <person name="Fukushima K."/>
        </authorList>
    </citation>
    <scope>NUCLEOTIDE SEQUENCE</scope>
    <source>
        <strain evidence="6">SING2019-196</strain>
    </source>
</reference>
<dbReference type="GO" id="GO:1990904">
    <property type="term" value="C:ribonucleoprotein complex"/>
    <property type="evidence" value="ECO:0007669"/>
    <property type="project" value="TreeGrafter"/>
</dbReference>
<evidence type="ECO:0000256" key="2">
    <source>
        <dbReference type="PROSITE-ProRule" id="PRU00176"/>
    </source>
</evidence>
<feature type="compositionally biased region" description="Low complexity" evidence="3">
    <location>
        <begin position="294"/>
        <end position="305"/>
    </location>
</feature>
<dbReference type="InterPro" id="IPR000504">
    <property type="entry name" value="RRM_dom"/>
</dbReference>
<dbReference type="PROSITE" id="PS50177">
    <property type="entry name" value="NTF2_DOMAIN"/>
    <property type="match status" value="1"/>
</dbReference>
<dbReference type="SUPFAM" id="SSF54427">
    <property type="entry name" value="NTF2-like"/>
    <property type="match status" value="1"/>
</dbReference>
<keyword evidence="1 2" id="KW-0694">RNA-binding</keyword>
<dbReference type="PANTHER" id="PTHR10693">
    <property type="entry name" value="RAS GTPASE-ACTIVATING PROTEIN-BINDING PROTEIN"/>
    <property type="match status" value="1"/>
</dbReference>
<evidence type="ECO:0000256" key="1">
    <source>
        <dbReference type="ARBA" id="ARBA00022884"/>
    </source>
</evidence>
<feature type="domain" description="NTF2" evidence="5">
    <location>
        <begin position="17"/>
        <end position="133"/>
    </location>
</feature>
<organism evidence="6 7">
    <name type="scientific">Nepenthes gracilis</name>
    <name type="common">Slender pitcher plant</name>
    <dbReference type="NCBI Taxonomy" id="150966"/>
    <lineage>
        <taxon>Eukaryota</taxon>
        <taxon>Viridiplantae</taxon>
        <taxon>Streptophyta</taxon>
        <taxon>Embryophyta</taxon>
        <taxon>Tracheophyta</taxon>
        <taxon>Spermatophyta</taxon>
        <taxon>Magnoliopsida</taxon>
        <taxon>eudicotyledons</taxon>
        <taxon>Gunneridae</taxon>
        <taxon>Pentapetalae</taxon>
        <taxon>Caryophyllales</taxon>
        <taxon>Nepenthaceae</taxon>
        <taxon>Nepenthes</taxon>
    </lineage>
</organism>
<dbReference type="Pfam" id="PF00076">
    <property type="entry name" value="RRM_1"/>
    <property type="match status" value="1"/>
</dbReference>
<feature type="domain" description="RRM" evidence="4">
    <location>
        <begin position="323"/>
        <end position="398"/>
    </location>
</feature>
<dbReference type="InterPro" id="IPR018222">
    <property type="entry name" value="Nuclear_transport_factor_2_euk"/>
</dbReference>
<dbReference type="Gene3D" id="3.10.450.50">
    <property type="match status" value="1"/>
</dbReference>
<dbReference type="SUPFAM" id="SSF54928">
    <property type="entry name" value="RNA-binding domain, RBD"/>
    <property type="match status" value="1"/>
</dbReference>
<protein>
    <submittedName>
        <fullName evidence="6">Uncharacterized protein</fullName>
    </submittedName>
</protein>
<dbReference type="InterPro" id="IPR035979">
    <property type="entry name" value="RBD_domain_sf"/>
</dbReference>
<dbReference type="Proteomes" id="UP001279734">
    <property type="component" value="Unassembled WGS sequence"/>
</dbReference>
<sequence>MATQTDGSSSDFSAEVVGHAFVSQFYHILHATPDVVCRFYQDSSTMSRPGPDGSLTTVTTMKGINDLILSLDSKDYKSEILTADAQASYMEGVIVLVTGCLTGKDNVRRKFTESFFLAPQDKGYFVLNDTFRFVDEDRLSEDNPLEVKDIDKDAPAAPCTPDPETTRILDNSQAGHAIAEGITDSNVESCLPSENEERSVVIEGVVPQVVSSCNDVQPVVGPVSNAHEDTPKKSYASIVKDMKDSAGTTYVPTSTARTSASNAGQQSSGTGAAAARQQSRGTAEPVAGKQKQGAAVSAVTSESSANGNNGRGCYVDQAEDKGFSIYIGNLPIDATTELVELEFLKFGPIKRGGIQVRGNRGFCFGFVEFESLSSMQNALKVSRIRIGGHNAFIEEKKTTTRVNNGLNSPPSVRSGYHNDSFRGRGNFSSGRGGYGNNDYGRRREFSNGARNGDGYQRVYQNGGSRGGRQGGTK</sequence>
<dbReference type="PANTHER" id="PTHR10693:SF75">
    <property type="entry name" value="NUCLEAR TRANSPORT FACTOR 2"/>
    <property type="match status" value="1"/>
</dbReference>
<dbReference type="Pfam" id="PF02136">
    <property type="entry name" value="NTF2"/>
    <property type="match status" value="1"/>
</dbReference>
<dbReference type="FunFam" id="3.10.450.50:FF:000003">
    <property type="entry name" value="Nuclear transport factor 2 family protein"/>
    <property type="match status" value="1"/>
</dbReference>
<dbReference type="InterPro" id="IPR039539">
    <property type="entry name" value="Ras_GTPase_bind_prot"/>
</dbReference>
<dbReference type="InterPro" id="IPR032710">
    <property type="entry name" value="NTF2-like_dom_sf"/>
</dbReference>
<keyword evidence="7" id="KW-1185">Reference proteome</keyword>
<dbReference type="InterPro" id="IPR012677">
    <property type="entry name" value="Nucleotide-bd_a/b_plait_sf"/>
</dbReference>
<feature type="region of interest" description="Disordered" evidence="3">
    <location>
        <begin position="249"/>
        <end position="311"/>
    </location>
</feature>
<dbReference type="PROSITE" id="PS50102">
    <property type="entry name" value="RRM"/>
    <property type="match status" value="1"/>
</dbReference>
<dbReference type="SMART" id="SM00360">
    <property type="entry name" value="RRM"/>
    <property type="match status" value="1"/>
</dbReference>
<evidence type="ECO:0000259" key="4">
    <source>
        <dbReference type="PROSITE" id="PS50102"/>
    </source>
</evidence>
<dbReference type="CDD" id="cd00590">
    <property type="entry name" value="RRM_SF"/>
    <property type="match status" value="1"/>
</dbReference>
<comment type="caution">
    <text evidence="6">The sequence shown here is derived from an EMBL/GenBank/DDBJ whole genome shotgun (WGS) entry which is preliminary data.</text>
</comment>
<name>A0AAD3RZY0_NEPGR</name>
<dbReference type="GO" id="GO:0005829">
    <property type="term" value="C:cytosol"/>
    <property type="evidence" value="ECO:0007669"/>
    <property type="project" value="TreeGrafter"/>
</dbReference>
<dbReference type="CDD" id="cd00780">
    <property type="entry name" value="NTF2"/>
    <property type="match status" value="1"/>
</dbReference>
<evidence type="ECO:0000259" key="5">
    <source>
        <dbReference type="PROSITE" id="PS50177"/>
    </source>
</evidence>
<evidence type="ECO:0000313" key="7">
    <source>
        <dbReference type="Proteomes" id="UP001279734"/>
    </source>
</evidence>
<evidence type="ECO:0000256" key="3">
    <source>
        <dbReference type="SAM" id="MobiDB-lite"/>
    </source>
</evidence>
<accession>A0AAD3RZY0</accession>
<dbReference type="GO" id="GO:0003729">
    <property type="term" value="F:mRNA binding"/>
    <property type="evidence" value="ECO:0007669"/>
    <property type="project" value="TreeGrafter"/>
</dbReference>
<gene>
    <name evidence="6" type="ORF">Nepgr_003631</name>
</gene>
<proteinExistence type="predicted"/>